<evidence type="ECO:0000313" key="1">
    <source>
        <dbReference type="EMBL" id="MBX38922.1"/>
    </source>
</evidence>
<name>A0A2P2N8Y9_RHIMU</name>
<reference evidence="1" key="1">
    <citation type="submission" date="2018-02" db="EMBL/GenBank/DDBJ databases">
        <title>Rhizophora mucronata_Transcriptome.</title>
        <authorList>
            <person name="Meera S.P."/>
            <person name="Sreeshan A."/>
            <person name="Augustine A."/>
        </authorList>
    </citation>
    <scope>NUCLEOTIDE SEQUENCE</scope>
    <source>
        <tissue evidence="1">Leaf</tissue>
    </source>
</reference>
<protein>
    <submittedName>
        <fullName evidence="1">Uncharacterized protein</fullName>
    </submittedName>
</protein>
<organism evidence="1">
    <name type="scientific">Rhizophora mucronata</name>
    <name type="common">Asiatic mangrove</name>
    <dbReference type="NCBI Taxonomy" id="61149"/>
    <lineage>
        <taxon>Eukaryota</taxon>
        <taxon>Viridiplantae</taxon>
        <taxon>Streptophyta</taxon>
        <taxon>Embryophyta</taxon>
        <taxon>Tracheophyta</taxon>
        <taxon>Spermatophyta</taxon>
        <taxon>Magnoliopsida</taxon>
        <taxon>eudicotyledons</taxon>
        <taxon>Gunneridae</taxon>
        <taxon>Pentapetalae</taxon>
        <taxon>rosids</taxon>
        <taxon>fabids</taxon>
        <taxon>Malpighiales</taxon>
        <taxon>Rhizophoraceae</taxon>
        <taxon>Rhizophora</taxon>
    </lineage>
</organism>
<dbReference type="EMBL" id="GGEC01058438">
    <property type="protein sequence ID" value="MBX38922.1"/>
    <property type="molecule type" value="Transcribed_RNA"/>
</dbReference>
<accession>A0A2P2N8Y9</accession>
<sequence>MILHLNFLKFPLPFL</sequence>
<proteinExistence type="predicted"/>